<keyword evidence="4" id="KW-0175">Coiled coil</keyword>
<keyword evidence="7" id="KW-1185">Reference proteome</keyword>
<evidence type="ECO:0000256" key="2">
    <source>
        <dbReference type="ARBA" id="ARBA00022771"/>
    </source>
</evidence>
<reference evidence="6" key="1">
    <citation type="submission" date="2021-04" db="EMBL/GenBank/DDBJ databases">
        <authorList>
            <person name="Tunstrom K."/>
        </authorList>
    </citation>
    <scope>NUCLEOTIDE SEQUENCE</scope>
</reference>
<evidence type="ECO:0000259" key="5">
    <source>
        <dbReference type="Pfam" id="PF00628"/>
    </source>
</evidence>
<evidence type="ECO:0000313" key="7">
    <source>
        <dbReference type="Proteomes" id="UP000691718"/>
    </source>
</evidence>
<gene>
    <name evidence="6" type="ORF">PAPOLLO_LOCUS17045</name>
</gene>
<accession>A0A8S3XJY5</accession>
<evidence type="ECO:0000313" key="6">
    <source>
        <dbReference type="EMBL" id="CAG5019340.1"/>
    </source>
</evidence>
<keyword evidence="3" id="KW-0862">Zinc</keyword>
<sequence length="240" mass="26900">MQCSEKNCGKSYHLACLGLGKEKLEATTGESGSKWLCPECTSIIPKGGNLNTPVRGPKQVNKEPVTPSYVNIKRGGGGGPTTVDSIVVENEILKELRALRYDFNCRLDRQAKEYDLLQKRFVVTENELQKVQKILEVVQEKVNKIDLLEANIKILEKKKEELESICNMEKSQQSAVQQPEKSVLTFANVAKKQTQKKAADNKSVAMKPTEPIVHKQCIVIDSQNDLTDITIQKENKMETK</sequence>
<dbReference type="Pfam" id="PF00628">
    <property type="entry name" value="PHD"/>
    <property type="match status" value="1"/>
</dbReference>
<feature type="coiled-coil region" evidence="4">
    <location>
        <begin position="138"/>
        <end position="172"/>
    </location>
</feature>
<proteinExistence type="predicted"/>
<keyword evidence="1" id="KW-0479">Metal-binding</keyword>
<organism evidence="6 7">
    <name type="scientific">Parnassius apollo</name>
    <name type="common">Apollo butterfly</name>
    <name type="synonym">Papilio apollo</name>
    <dbReference type="NCBI Taxonomy" id="110799"/>
    <lineage>
        <taxon>Eukaryota</taxon>
        <taxon>Metazoa</taxon>
        <taxon>Ecdysozoa</taxon>
        <taxon>Arthropoda</taxon>
        <taxon>Hexapoda</taxon>
        <taxon>Insecta</taxon>
        <taxon>Pterygota</taxon>
        <taxon>Neoptera</taxon>
        <taxon>Endopterygota</taxon>
        <taxon>Lepidoptera</taxon>
        <taxon>Glossata</taxon>
        <taxon>Ditrysia</taxon>
        <taxon>Papilionoidea</taxon>
        <taxon>Papilionidae</taxon>
        <taxon>Parnassiinae</taxon>
        <taxon>Parnassini</taxon>
        <taxon>Parnassius</taxon>
        <taxon>Parnassius</taxon>
    </lineage>
</organism>
<keyword evidence="2" id="KW-0863">Zinc-finger</keyword>
<dbReference type="GO" id="GO:0008270">
    <property type="term" value="F:zinc ion binding"/>
    <property type="evidence" value="ECO:0007669"/>
    <property type="project" value="UniProtKB-KW"/>
</dbReference>
<evidence type="ECO:0000256" key="3">
    <source>
        <dbReference type="ARBA" id="ARBA00022833"/>
    </source>
</evidence>
<name>A0A8S3XJY5_PARAO</name>
<protein>
    <submittedName>
        <fullName evidence="6">(apollo) hypothetical protein</fullName>
    </submittedName>
</protein>
<comment type="caution">
    <text evidence="6">The sequence shown here is derived from an EMBL/GenBank/DDBJ whole genome shotgun (WGS) entry which is preliminary data.</text>
</comment>
<feature type="domain" description="PHD-type" evidence="5">
    <location>
        <begin position="2"/>
        <end position="40"/>
    </location>
</feature>
<dbReference type="Proteomes" id="UP000691718">
    <property type="component" value="Unassembled WGS sequence"/>
</dbReference>
<evidence type="ECO:0000256" key="4">
    <source>
        <dbReference type="SAM" id="Coils"/>
    </source>
</evidence>
<dbReference type="AlphaFoldDB" id="A0A8S3XJY5"/>
<evidence type="ECO:0000256" key="1">
    <source>
        <dbReference type="ARBA" id="ARBA00022723"/>
    </source>
</evidence>
<dbReference type="OrthoDB" id="6876618at2759"/>
<dbReference type="InterPro" id="IPR019787">
    <property type="entry name" value="Znf_PHD-finger"/>
</dbReference>
<dbReference type="EMBL" id="CAJQZP010001129">
    <property type="protein sequence ID" value="CAG5019340.1"/>
    <property type="molecule type" value="Genomic_DNA"/>
</dbReference>